<feature type="domain" description="Ig-like" evidence="31">
    <location>
        <begin position="413"/>
        <end position="508"/>
    </location>
</feature>
<keyword evidence="15 24" id="KW-1015">Disulfide bond</keyword>
<sequence length="1071" mass="120618">MLCIALLIAVLPCTAKANEELVSPYDMTMSHLDKNSAPDTSKNPPEVSPSSPCCGLDELKHSLAQLIQEERESRGWFGEMVKILNQLVQENKEVASVHAEMLKALRATSDQGEQQLHHLQSMARLQSLLFPAPVIKLNSSPLSQSEVVWSANKPFILSCEGQADIIWITRLWKHQKNILRKTLSVQKPTTDYTGTYRCSYKNQKDLYSEIHIYVKDSVKAFTTPQRITIIQREGSNYLLDCLVTNPESTEFSLQMENGSAVPSEMNYTADPKRGILIQNLQPSYSGDYVCTVKINGVQKKSDTFQITVMRKARQPPAVSLPANQYVRIVGEMLHIPCHTENQDHSYNITWSSSEKVLNYEKTKRDKGCEQICFISILTIHQVNISNAGNLTCTGQNEAGKNSVTAVLKVVDKPYIELKPILSSEYKVNGTDIEVMQGDTVELALQIEAYPEVKRTSWKTPKSNHTHEETFNRINNSDNYMSTIVLKKVGAQDYGNYIFTARSASVSASVIFTVHVYQKPNTLIKWENGTATCVATGYPIPRIQWLQCEDARAMCSYNQTSAVELMATQSIFGEVSEYEPVLVKSVLPVTNPNTTLTFECVATNIAGDDHDIFTFKISYVPGATSVWSMSVWITVVLIGALCLAILGMLILFYKNRKAHKYEIQWKIIEANDGNNYTFIDPTQLPYDKKLEFPRNKLKLGQVLGAGAFGKVVQATAYGLVKDESVTRVAVKMLKPSARFEEKEALMSELKILNYIGPHENIVNLLGACTQEGPMLMITEYCCHGDLLNFLRQRAETFVNNVFGVQSFPEDSNLYKNVAVQKNHSTGMTYSGSESFKDAQSTQMSKDICQESNEGGKDAWSLDNTDLLKFSYQVAKGMDFLASKNCIHRDLAARNILVADCRVVKICDFGLARDIMNDLNYVVKGNARLPVKWMSPESIFECLYTVQSDVWSYGVLLWEIFSLGVSPYPNVVIDAQFYKMIKDGYHMPQPDFAPQEMYTIMKMCWSLEPTLRPTFANIRELIAKLLPKQSSQNNEDMYPELQRQNSGKLMEKQCDTESVCRDETQPLMRSSLT</sequence>
<dbReference type="Proteomes" id="UP000579812">
    <property type="component" value="Unassembled WGS sequence"/>
</dbReference>
<dbReference type="PROSITE" id="PS50835">
    <property type="entry name" value="IG_LIKE"/>
    <property type="match status" value="3"/>
</dbReference>
<evidence type="ECO:0000256" key="3">
    <source>
        <dbReference type="ARBA" id="ARBA00022475"/>
    </source>
</evidence>
<dbReference type="InterPro" id="IPR036179">
    <property type="entry name" value="Ig-like_dom_sf"/>
</dbReference>
<feature type="chain" id="PRO_5029674337" description="receptor protein-tyrosine kinase" evidence="29">
    <location>
        <begin position="18"/>
        <end position="1071"/>
    </location>
</feature>
<dbReference type="InterPro" id="IPR001824">
    <property type="entry name" value="Tyr_kinase_rcpt_3_CS"/>
</dbReference>
<dbReference type="InterPro" id="IPR007110">
    <property type="entry name" value="Ig-like_dom"/>
</dbReference>
<evidence type="ECO:0000256" key="15">
    <source>
        <dbReference type="ARBA" id="ARBA00023157"/>
    </source>
</evidence>
<organism evidence="32 33">
    <name type="scientific">Onychostoma macrolepis</name>
    <dbReference type="NCBI Taxonomy" id="369639"/>
    <lineage>
        <taxon>Eukaryota</taxon>
        <taxon>Metazoa</taxon>
        <taxon>Chordata</taxon>
        <taxon>Craniata</taxon>
        <taxon>Vertebrata</taxon>
        <taxon>Euteleostomi</taxon>
        <taxon>Actinopterygii</taxon>
        <taxon>Neopterygii</taxon>
        <taxon>Teleostei</taxon>
        <taxon>Ostariophysi</taxon>
        <taxon>Cypriniformes</taxon>
        <taxon>Cyprinidae</taxon>
        <taxon>Acrossocheilinae</taxon>
        <taxon>Onychostoma</taxon>
    </lineage>
</organism>
<dbReference type="PROSITE" id="PS00240">
    <property type="entry name" value="RECEPTOR_TYR_KIN_III"/>
    <property type="match status" value="1"/>
</dbReference>
<proteinExistence type="inferred from homology"/>
<keyword evidence="11" id="KW-0832">Ubl conjugation</keyword>
<dbReference type="InterPro" id="IPR020635">
    <property type="entry name" value="Tyr_kinase_cat_dom"/>
</dbReference>
<feature type="binding site" evidence="22">
    <location>
        <position position="906"/>
    </location>
    <ligand>
        <name>Mg(2+)</name>
        <dbReference type="ChEBI" id="CHEBI:18420"/>
    </ligand>
</feature>
<evidence type="ECO:0000259" key="30">
    <source>
        <dbReference type="PROSITE" id="PS50011"/>
    </source>
</evidence>
<dbReference type="GO" id="GO:0046872">
    <property type="term" value="F:metal ion binding"/>
    <property type="evidence" value="ECO:0007669"/>
    <property type="project" value="UniProtKB-KW"/>
</dbReference>
<gene>
    <name evidence="32" type="ORF">G5714_020235</name>
</gene>
<dbReference type="PIRSF" id="PIRSF500947">
    <property type="entry name" value="CSF-1_receptor"/>
    <property type="match status" value="1"/>
</dbReference>
<evidence type="ECO:0000256" key="4">
    <source>
        <dbReference type="ARBA" id="ARBA00022553"/>
    </source>
</evidence>
<evidence type="ECO:0000256" key="16">
    <source>
        <dbReference type="ARBA" id="ARBA00023170"/>
    </source>
</evidence>
<dbReference type="PIRSF" id="PIRSF000615">
    <property type="entry name" value="TyrPK_CSF1-R"/>
    <property type="match status" value="1"/>
</dbReference>
<dbReference type="GO" id="GO:0043235">
    <property type="term" value="C:receptor complex"/>
    <property type="evidence" value="ECO:0007669"/>
    <property type="project" value="TreeGrafter"/>
</dbReference>
<feature type="domain" description="Ig-like" evidence="31">
    <location>
        <begin position="224"/>
        <end position="307"/>
    </location>
</feature>
<dbReference type="EC" id="2.7.10.1" evidence="2"/>
<evidence type="ECO:0000256" key="10">
    <source>
        <dbReference type="ARBA" id="ARBA00022840"/>
    </source>
</evidence>
<dbReference type="SUPFAM" id="SSF56112">
    <property type="entry name" value="Protein kinase-like (PK-like)"/>
    <property type="match status" value="1"/>
</dbReference>
<dbReference type="InterPro" id="IPR013783">
    <property type="entry name" value="Ig-like_fold"/>
</dbReference>
<reference evidence="32 33" key="1">
    <citation type="submission" date="2020-04" db="EMBL/GenBank/DDBJ databases">
        <title>Chromosome-level genome assembly of a cyprinid fish Onychostoma macrolepis by integration of Nanopore Sequencing, Bionano and Hi-C technology.</title>
        <authorList>
            <person name="Wang D."/>
        </authorList>
    </citation>
    <scope>NUCLEOTIDE SEQUENCE [LARGE SCALE GENOMIC DNA]</scope>
    <source>
        <strain evidence="32">SWU-2019</strain>
        <tissue evidence="32">Muscle</tissue>
    </source>
</reference>
<feature type="binding site" evidence="21 25">
    <location>
        <position position="730"/>
    </location>
    <ligand>
        <name>ATP</name>
        <dbReference type="ChEBI" id="CHEBI:30616"/>
    </ligand>
</feature>
<keyword evidence="22" id="KW-0479">Metal-binding</keyword>
<evidence type="ECO:0000256" key="21">
    <source>
        <dbReference type="PIRSR" id="PIRSR000615-2"/>
    </source>
</evidence>
<evidence type="ECO:0000256" key="22">
    <source>
        <dbReference type="PIRSR" id="PIRSR000615-3"/>
    </source>
</evidence>
<dbReference type="InterPro" id="IPR011009">
    <property type="entry name" value="Kinase-like_dom_sf"/>
</dbReference>
<dbReference type="InterPro" id="IPR030658">
    <property type="entry name" value="CSF-1_receptor"/>
</dbReference>
<dbReference type="GO" id="GO:0043408">
    <property type="term" value="P:regulation of MAPK cascade"/>
    <property type="evidence" value="ECO:0007669"/>
    <property type="project" value="TreeGrafter"/>
</dbReference>
<dbReference type="FunFam" id="3.30.200.20:FF:000025">
    <property type="entry name" value="Platelet-derived growth factor receptor alpha"/>
    <property type="match status" value="1"/>
</dbReference>
<feature type="domain" description="Ig-like" evidence="31">
    <location>
        <begin position="315"/>
        <end position="404"/>
    </location>
</feature>
<dbReference type="AlphaFoldDB" id="A0A7J6BV82"/>
<evidence type="ECO:0000256" key="7">
    <source>
        <dbReference type="ARBA" id="ARBA00022737"/>
    </source>
</evidence>
<dbReference type="GO" id="GO:1990682">
    <property type="term" value="C:CSF1-CSF1R complex"/>
    <property type="evidence" value="ECO:0007669"/>
    <property type="project" value="TreeGrafter"/>
</dbReference>
<dbReference type="PROSITE" id="PS00107">
    <property type="entry name" value="PROTEIN_KINASE_ATP"/>
    <property type="match status" value="1"/>
</dbReference>
<dbReference type="InterPro" id="IPR017441">
    <property type="entry name" value="Protein_kinase_ATP_BS"/>
</dbReference>
<feature type="active site" description="Proton acceptor" evidence="20">
    <location>
        <position position="888"/>
    </location>
</feature>
<feature type="disulfide bond" evidence="24">
    <location>
        <begin position="337"/>
        <end position="392"/>
    </location>
</feature>
<accession>A0A7J6BV82</accession>
<keyword evidence="16 26" id="KW-0675">Receptor</keyword>
<evidence type="ECO:0000256" key="19">
    <source>
        <dbReference type="ARBA" id="ARBA00051243"/>
    </source>
</evidence>
<dbReference type="Pfam" id="PF13895">
    <property type="entry name" value="Ig_2"/>
    <property type="match status" value="1"/>
</dbReference>
<dbReference type="InterPro" id="IPR013098">
    <property type="entry name" value="Ig_I-set"/>
</dbReference>
<keyword evidence="12 28" id="KW-1133">Transmembrane helix</keyword>
<feature type="disulfide bond" evidence="24">
    <location>
        <begin position="532"/>
        <end position="599"/>
    </location>
</feature>
<dbReference type="PANTHER" id="PTHR24416:SF47">
    <property type="entry name" value="MACROPHAGE COLONY-STIMULATING FACTOR 1 RECEPTOR"/>
    <property type="match status" value="1"/>
</dbReference>
<feature type="binding site" evidence="22">
    <location>
        <position position="893"/>
    </location>
    <ligand>
        <name>Mg(2+)</name>
        <dbReference type="ChEBI" id="CHEBI:18420"/>
    </ligand>
</feature>
<keyword evidence="7" id="KW-0677">Repeat</keyword>
<dbReference type="SUPFAM" id="SSF48726">
    <property type="entry name" value="Immunoglobulin"/>
    <property type="match status" value="4"/>
</dbReference>
<keyword evidence="33" id="KW-1185">Reference proteome</keyword>
<dbReference type="Gene3D" id="1.10.510.10">
    <property type="entry name" value="Transferase(Phosphotransferase) domain 1"/>
    <property type="match status" value="1"/>
</dbReference>
<keyword evidence="10 21" id="KW-0067">ATP-binding</keyword>
<feature type="compositionally biased region" description="Polar residues" evidence="27">
    <location>
        <begin position="37"/>
        <end position="51"/>
    </location>
</feature>
<evidence type="ECO:0000256" key="17">
    <source>
        <dbReference type="ARBA" id="ARBA00023180"/>
    </source>
</evidence>
<feature type="domain" description="Protein kinase" evidence="30">
    <location>
        <begin position="696"/>
        <end position="1024"/>
    </location>
</feature>
<dbReference type="FunFam" id="1.10.510.10:FF:000140">
    <property type="entry name" value="Platelet-derived growth factor receptor beta"/>
    <property type="match status" value="1"/>
</dbReference>
<evidence type="ECO:0000256" key="14">
    <source>
        <dbReference type="ARBA" id="ARBA00023137"/>
    </source>
</evidence>
<keyword evidence="9" id="KW-0418">Kinase</keyword>
<keyword evidence="8 21" id="KW-0547">Nucleotide-binding</keyword>
<comment type="subcellular location">
    <subcellularLocation>
        <location evidence="1">Cell membrane</location>
        <topology evidence="1">Single-pass type I membrane protein</topology>
    </subcellularLocation>
    <subcellularLocation>
        <location evidence="26">Membrane</location>
        <topology evidence="26">Single-pass type I membrane protein</topology>
    </subcellularLocation>
</comment>
<evidence type="ECO:0000256" key="23">
    <source>
        <dbReference type="PIRSR" id="PIRSR500947-51"/>
    </source>
</evidence>
<dbReference type="PROSITE" id="PS00109">
    <property type="entry name" value="PROTEIN_KINASE_TYR"/>
    <property type="match status" value="1"/>
</dbReference>
<keyword evidence="3" id="KW-1003">Cell membrane</keyword>
<evidence type="ECO:0000256" key="24">
    <source>
        <dbReference type="PIRSR" id="PIRSR500947-52"/>
    </source>
</evidence>
<evidence type="ECO:0000256" key="8">
    <source>
        <dbReference type="ARBA" id="ARBA00022741"/>
    </source>
</evidence>
<name>A0A7J6BV82_9TELE</name>
<dbReference type="Gene3D" id="2.60.40.10">
    <property type="entry name" value="Immunoglobulins"/>
    <property type="match status" value="5"/>
</dbReference>
<feature type="signal peptide" evidence="29">
    <location>
        <begin position="1"/>
        <end position="17"/>
    </location>
</feature>
<evidence type="ECO:0000256" key="2">
    <source>
        <dbReference type="ARBA" id="ARBA00011902"/>
    </source>
</evidence>
<evidence type="ECO:0000256" key="20">
    <source>
        <dbReference type="PIRSR" id="PIRSR000615-1"/>
    </source>
</evidence>
<comment type="caution">
    <text evidence="32">The sequence shown here is derived from an EMBL/GenBank/DDBJ whole genome shotgun (WGS) entry which is preliminary data.</text>
</comment>
<dbReference type="Pfam" id="PF07679">
    <property type="entry name" value="I-set"/>
    <property type="match status" value="2"/>
</dbReference>
<evidence type="ECO:0000256" key="27">
    <source>
        <dbReference type="SAM" id="MobiDB-lite"/>
    </source>
</evidence>
<evidence type="ECO:0000256" key="1">
    <source>
        <dbReference type="ARBA" id="ARBA00004251"/>
    </source>
</evidence>
<dbReference type="InterPro" id="IPR003599">
    <property type="entry name" value="Ig_sub"/>
</dbReference>
<keyword evidence="4" id="KW-0597">Phosphoprotein</keyword>
<evidence type="ECO:0000256" key="13">
    <source>
        <dbReference type="ARBA" id="ARBA00023136"/>
    </source>
</evidence>
<dbReference type="Pfam" id="PF07714">
    <property type="entry name" value="PK_Tyr_Ser-Thr"/>
    <property type="match status" value="1"/>
</dbReference>
<dbReference type="PANTHER" id="PTHR24416">
    <property type="entry name" value="TYROSINE-PROTEIN KINASE RECEPTOR"/>
    <property type="match status" value="1"/>
</dbReference>
<dbReference type="InterPro" id="IPR001245">
    <property type="entry name" value="Ser-Thr/Tyr_kinase_cat_dom"/>
</dbReference>
<dbReference type="SMART" id="SM00409">
    <property type="entry name" value="IG"/>
    <property type="match status" value="4"/>
</dbReference>
<feature type="binding site" evidence="21">
    <location>
        <begin position="778"/>
        <end position="784"/>
    </location>
    <ligand>
        <name>ATP</name>
        <dbReference type="ChEBI" id="CHEBI:30616"/>
    </ligand>
</feature>
<keyword evidence="6 26" id="KW-0812">Transmembrane</keyword>
<dbReference type="GO" id="GO:0030335">
    <property type="term" value="P:positive regulation of cell migration"/>
    <property type="evidence" value="ECO:0007669"/>
    <property type="project" value="TreeGrafter"/>
</dbReference>
<evidence type="ECO:0000256" key="26">
    <source>
        <dbReference type="RuleBase" id="RU000311"/>
    </source>
</evidence>
<dbReference type="GO" id="GO:0005011">
    <property type="term" value="F:macrophage colony-stimulating factor receptor activity"/>
    <property type="evidence" value="ECO:0007669"/>
    <property type="project" value="TreeGrafter"/>
</dbReference>
<dbReference type="SMART" id="SM00219">
    <property type="entry name" value="TyrKc"/>
    <property type="match status" value="1"/>
</dbReference>
<keyword evidence="13 28" id="KW-0472">Membrane</keyword>
<feature type="binding site" evidence="21">
    <location>
        <begin position="703"/>
        <end position="710"/>
    </location>
    <ligand>
        <name>ATP</name>
        <dbReference type="ChEBI" id="CHEBI:30616"/>
    </ligand>
</feature>
<dbReference type="GO" id="GO:0030316">
    <property type="term" value="P:osteoclast differentiation"/>
    <property type="evidence" value="ECO:0007669"/>
    <property type="project" value="TreeGrafter"/>
</dbReference>
<keyword evidence="18 26" id="KW-0393">Immunoglobulin domain</keyword>
<evidence type="ECO:0000256" key="28">
    <source>
        <dbReference type="SAM" id="Phobius"/>
    </source>
</evidence>
<keyword evidence="17" id="KW-0325">Glycoprotein</keyword>
<dbReference type="InterPro" id="IPR000719">
    <property type="entry name" value="Prot_kinase_dom"/>
</dbReference>
<dbReference type="PROSITE" id="PS50011">
    <property type="entry name" value="PROTEIN_KINASE_DOM"/>
    <property type="match status" value="1"/>
</dbReference>
<keyword evidence="29" id="KW-0732">Signal</keyword>
<dbReference type="InterPro" id="IPR050122">
    <property type="entry name" value="RTK"/>
</dbReference>
<evidence type="ECO:0000256" key="6">
    <source>
        <dbReference type="ARBA" id="ARBA00022692"/>
    </source>
</evidence>
<evidence type="ECO:0000256" key="25">
    <source>
        <dbReference type="PROSITE-ProRule" id="PRU10141"/>
    </source>
</evidence>
<dbReference type="GO" id="GO:0001667">
    <property type="term" value="P:ameboidal-type cell migration"/>
    <property type="evidence" value="ECO:0007669"/>
    <property type="project" value="UniProtKB-ARBA"/>
</dbReference>
<feature type="binding site" evidence="21">
    <location>
        <position position="892"/>
    </location>
    <ligand>
        <name>ATP</name>
        <dbReference type="ChEBI" id="CHEBI:30616"/>
    </ligand>
</feature>
<dbReference type="GO" id="GO:0007169">
    <property type="term" value="P:cell surface receptor protein tyrosine kinase signaling pathway"/>
    <property type="evidence" value="ECO:0007669"/>
    <property type="project" value="InterPro"/>
</dbReference>
<dbReference type="GO" id="GO:0005524">
    <property type="term" value="F:ATP binding"/>
    <property type="evidence" value="ECO:0007669"/>
    <property type="project" value="UniProtKB-UniRule"/>
</dbReference>
<evidence type="ECO:0000313" key="32">
    <source>
        <dbReference type="EMBL" id="KAF4098205.1"/>
    </source>
</evidence>
<evidence type="ECO:0000256" key="11">
    <source>
        <dbReference type="ARBA" id="ARBA00022843"/>
    </source>
</evidence>
<dbReference type="GO" id="GO:0019955">
    <property type="term" value="F:cytokine binding"/>
    <property type="evidence" value="ECO:0007669"/>
    <property type="project" value="InterPro"/>
</dbReference>
<evidence type="ECO:0000313" key="33">
    <source>
        <dbReference type="Proteomes" id="UP000579812"/>
    </source>
</evidence>
<dbReference type="EMBL" id="JAAMOB010000021">
    <property type="protein sequence ID" value="KAF4098205.1"/>
    <property type="molecule type" value="Genomic_DNA"/>
</dbReference>
<evidence type="ECO:0000256" key="18">
    <source>
        <dbReference type="ARBA" id="ARBA00023319"/>
    </source>
</evidence>
<dbReference type="GO" id="GO:0019838">
    <property type="term" value="F:growth factor binding"/>
    <property type="evidence" value="ECO:0007669"/>
    <property type="project" value="TreeGrafter"/>
</dbReference>
<evidence type="ECO:0000256" key="29">
    <source>
        <dbReference type="SAM" id="SignalP"/>
    </source>
</evidence>
<protein>
    <recommendedName>
        <fullName evidence="2">receptor protein-tyrosine kinase</fullName>
        <ecNumber evidence="2">2.7.10.1</ecNumber>
    </recommendedName>
</protein>
<feature type="binding site" evidence="23">
    <location>
        <begin position="702"/>
        <end position="710"/>
    </location>
    <ligand>
        <name>ATP</name>
        <dbReference type="ChEBI" id="CHEBI:30616"/>
    </ligand>
</feature>
<dbReference type="GO" id="GO:0005886">
    <property type="term" value="C:plasma membrane"/>
    <property type="evidence" value="ECO:0007669"/>
    <property type="project" value="UniProtKB-SubCell"/>
</dbReference>
<evidence type="ECO:0000256" key="12">
    <source>
        <dbReference type="ARBA" id="ARBA00022989"/>
    </source>
</evidence>
<comment type="similarity">
    <text evidence="26">Belongs to the protein kinase superfamily. Tyr protein kinase family. CSF-1/PDGF receptor subfamily.</text>
</comment>
<evidence type="ECO:0000259" key="31">
    <source>
        <dbReference type="PROSITE" id="PS50835"/>
    </source>
</evidence>
<feature type="binding site" evidence="22">
    <location>
        <position position="675"/>
    </location>
    <ligand>
        <name>Mg(2+)</name>
        <dbReference type="ChEBI" id="CHEBI:18420"/>
    </ligand>
</feature>
<feature type="region of interest" description="Disordered" evidence="27">
    <location>
        <begin position="32"/>
        <end position="52"/>
    </location>
</feature>
<comment type="catalytic activity">
    <reaction evidence="19">
        <text>L-tyrosyl-[protein] + ATP = O-phospho-L-tyrosyl-[protein] + ADP + H(+)</text>
        <dbReference type="Rhea" id="RHEA:10596"/>
        <dbReference type="Rhea" id="RHEA-COMP:10136"/>
        <dbReference type="Rhea" id="RHEA-COMP:20101"/>
        <dbReference type="ChEBI" id="CHEBI:15378"/>
        <dbReference type="ChEBI" id="CHEBI:30616"/>
        <dbReference type="ChEBI" id="CHEBI:46858"/>
        <dbReference type="ChEBI" id="CHEBI:61978"/>
        <dbReference type="ChEBI" id="CHEBI:456216"/>
        <dbReference type="EC" id="2.7.10.1"/>
    </reaction>
</comment>
<evidence type="ECO:0000256" key="5">
    <source>
        <dbReference type="ARBA" id="ARBA00022679"/>
    </source>
</evidence>
<feature type="disulfide bond" evidence="24">
    <location>
        <begin position="159"/>
        <end position="198"/>
    </location>
</feature>
<dbReference type="InterPro" id="IPR008266">
    <property type="entry name" value="Tyr_kinase_AS"/>
</dbReference>
<evidence type="ECO:0000256" key="9">
    <source>
        <dbReference type="ARBA" id="ARBA00022777"/>
    </source>
</evidence>
<feature type="disulfide bond" evidence="24">
    <location>
        <begin position="241"/>
        <end position="290"/>
    </location>
</feature>
<keyword evidence="22" id="KW-0460">Magnesium</keyword>
<keyword evidence="14" id="KW-0829">Tyrosine-protein kinase</keyword>
<dbReference type="Gene3D" id="3.30.200.20">
    <property type="entry name" value="Phosphorylase Kinase, domain 1"/>
    <property type="match status" value="1"/>
</dbReference>
<keyword evidence="5" id="KW-0808">Transferase</keyword>
<feature type="transmembrane region" description="Helical" evidence="28">
    <location>
        <begin position="630"/>
        <end position="652"/>
    </location>
</feature>
<dbReference type="Pfam" id="PF25305">
    <property type="entry name" value="Ig_PDGFR_d4"/>
    <property type="match status" value="1"/>
</dbReference>